<dbReference type="InterPro" id="IPR001638">
    <property type="entry name" value="Solute-binding_3/MltF_N"/>
</dbReference>
<dbReference type="PANTHER" id="PTHR35936:SF25">
    <property type="entry name" value="ABC TRANSPORTER SUBSTRATE-BINDING PROTEIN"/>
    <property type="match status" value="1"/>
</dbReference>
<evidence type="ECO:0000256" key="1">
    <source>
        <dbReference type="ARBA" id="ARBA00010333"/>
    </source>
</evidence>
<evidence type="ECO:0000256" key="3">
    <source>
        <dbReference type="SAM" id="SignalP"/>
    </source>
</evidence>
<keyword evidence="2 3" id="KW-0732">Signal</keyword>
<evidence type="ECO:0000313" key="6">
    <source>
        <dbReference type="Proteomes" id="UP000032568"/>
    </source>
</evidence>
<feature type="chain" id="PRO_5042010324" evidence="3">
    <location>
        <begin position="19"/>
        <end position="251"/>
    </location>
</feature>
<reference evidence="5 6" key="1">
    <citation type="journal article" date="2015" name="Genome Announc.">
        <title>Draft Genome Sequences of Marine Isolates of Thalassomonas viridans and Thalassomonas actiniarum.</title>
        <authorList>
            <person name="Olonade I."/>
            <person name="van Zyl L.J."/>
            <person name="Trindade M."/>
        </authorList>
    </citation>
    <scope>NUCLEOTIDE SEQUENCE [LARGE SCALE GENOMIC DNA]</scope>
    <source>
        <strain evidence="5 6">A5K-106</strain>
    </source>
</reference>
<dbReference type="RefSeq" id="WP_044835172.1">
    <property type="nucleotide sequence ID" value="NZ_CP059735.1"/>
</dbReference>
<dbReference type="Proteomes" id="UP000032568">
    <property type="component" value="Chromosome"/>
</dbReference>
<feature type="signal peptide" evidence="3">
    <location>
        <begin position="1"/>
        <end position="18"/>
    </location>
</feature>
<reference evidence="5 6" key="2">
    <citation type="journal article" date="2022" name="Mar. Drugs">
        <title>Bioassay-Guided Fractionation Leads to the Detection of Cholic Acid Generated by the Rare Thalassomonas sp.</title>
        <authorList>
            <person name="Pheiffer F."/>
            <person name="Schneider Y.K."/>
            <person name="Hansen E.H."/>
            <person name="Andersen J.H."/>
            <person name="Isaksson J."/>
            <person name="Busche T."/>
            <person name="R C."/>
            <person name="Kalinowski J."/>
            <person name="Zyl L.V."/>
            <person name="Trindade M."/>
        </authorList>
    </citation>
    <scope>NUCLEOTIDE SEQUENCE [LARGE SCALE GENOMIC DNA]</scope>
    <source>
        <strain evidence="5 6">A5K-106</strain>
    </source>
</reference>
<dbReference type="PANTHER" id="PTHR35936">
    <property type="entry name" value="MEMBRANE-BOUND LYTIC MUREIN TRANSGLYCOSYLASE F"/>
    <property type="match status" value="1"/>
</dbReference>
<proteinExistence type="inferred from homology"/>
<name>A0AAE9YXF9_9GAMM</name>
<sequence>MLKPLVILLILLSSPGYGDVVTIRADEWYPVNGRPGAANPGYMIEIAKKILVENGHSLDYQTLPWRGSLKMVRKGRYDCVVGADHNDAPDFVFTQEPWGFIKPVFYIKKESAWRYRGIDSLRNIRLGVIGDYAYTQVLEDYIARNKDTDKVQIVFANKALRQNIGKLMSGRLDVIIEYDIVMDAKLRELGHDKDIISVGSVTDGQPLYIACSPNKANAREYIRLFAEGFSKMRTNGELAGILQKYGLKDWQ</sequence>
<evidence type="ECO:0000259" key="4">
    <source>
        <dbReference type="SMART" id="SM00062"/>
    </source>
</evidence>
<accession>A0AAE9YXF9</accession>
<evidence type="ECO:0000313" key="5">
    <source>
        <dbReference type="EMBL" id="WDE01367.1"/>
    </source>
</evidence>
<dbReference type="KEGG" id="tact:SG35_012425"/>
<dbReference type="AlphaFoldDB" id="A0AAE9YXF9"/>
<dbReference type="SMART" id="SM00062">
    <property type="entry name" value="PBPb"/>
    <property type="match status" value="1"/>
</dbReference>
<dbReference type="SUPFAM" id="SSF53850">
    <property type="entry name" value="Periplasmic binding protein-like II"/>
    <property type="match status" value="1"/>
</dbReference>
<feature type="domain" description="Solute-binding protein family 3/N-terminal" evidence="4">
    <location>
        <begin position="32"/>
        <end position="249"/>
    </location>
</feature>
<dbReference type="Gene3D" id="3.40.190.10">
    <property type="entry name" value="Periplasmic binding protein-like II"/>
    <property type="match status" value="2"/>
</dbReference>
<comment type="similarity">
    <text evidence="1">Belongs to the bacterial solute-binding protein 3 family.</text>
</comment>
<gene>
    <name evidence="5" type="ORF">SG35_012425</name>
</gene>
<keyword evidence="6" id="KW-1185">Reference proteome</keyword>
<dbReference type="EMBL" id="CP059735">
    <property type="protein sequence ID" value="WDE01367.1"/>
    <property type="molecule type" value="Genomic_DNA"/>
</dbReference>
<dbReference type="Pfam" id="PF00497">
    <property type="entry name" value="SBP_bac_3"/>
    <property type="match status" value="1"/>
</dbReference>
<protein>
    <submittedName>
        <fullName evidence="5">Transporter substrate-binding domain-containing protein</fullName>
    </submittedName>
</protein>
<organism evidence="5 6">
    <name type="scientific">Thalassomonas actiniarum</name>
    <dbReference type="NCBI Taxonomy" id="485447"/>
    <lineage>
        <taxon>Bacteria</taxon>
        <taxon>Pseudomonadati</taxon>
        <taxon>Pseudomonadota</taxon>
        <taxon>Gammaproteobacteria</taxon>
        <taxon>Alteromonadales</taxon>
        <taxon>Colwelliaceae</taxon>
        <taxon>Thalassomonas</taxon>
    </lineage>
</organism>
<evidence type="ECO:0000256" key="2">
    <source>
        <dbReference type="ARBA" id="ARBA00022729"/>
    </source>
</evidence>